<evidence type="ECO:0000256" key="1">
    <source>
        <dbReference type="ARBA" id="ARBA00011063"/>
    </source>
</evidence>
<feature type="active site" description="Nucleophile" evidence="5">
    <location>
        <position position="24"/>
    </location>
</feature>
<feature type="domain" description="Phosphotyrosine protein phosphatase I" evidence="6">
    <location>
        <begin position="18"/>
        <end position="167"/>
    </location>
</feature>
<reference evidence="8" key="2">
    <citation type="submission" date="2007-11" db="EMBL/GenBank/DDBJ databases">
        <title>Complete sequence of Delftia acidovorans DSM 14801 / SPH-1.</title>
        <authorList>
            <person name="Copeland A."/>
            <person name="Lucas S."/>
            <person name="Lapidus A."/>
            <person name="Barry K."/>
            <person name="Glavina del Rio T."/>
            <person name="Dalin E."/>
            <person name="Tice H."/>
            <person name="Pitluck S."/>
            <person name="Lowry S."/>
            <person name="Clum A."/>
            <person name="Schmutz J."/>
            <person name="Larimer F."/>
            <person name="Land M."/>
            <person name="Hauser L."/>
            <person name="Kyrpides N."/>
            <person name="Kim E."/>
            <person name="Schleheck D."/>
            <person name="Richardson P."/>
        </authorList>
    </citation>
    <scope>NUCLEOTIDE SEQUENCE [LARGE SCALE GENOMIC DNA]</scope>
    <source>
        <strain evidence="8">DSM 14801 / SPH-1</strain>
    </source>
</reference>
<comment type="similarity">
    <text evidence="1">Belongs to the low molecular weight phosphotyrosine protein phosphatase family.</text>
</comment>
<accession>A9BT76</accession>
<dbReference type="InterPro" id="IPR050438">
    <property type="entry name" value="LMW_PTPase"/>
</dbReference>
<dbReference type="KEGG" id="dac:Daci_2001"/>
<dbReference type="HOGENOM" id="CLU_071415_2_2_4"/>
<dbReference type="PANTHER" id="PTHR11717:SF7">
    <property type="entry name" value="LOW MOLECULAR WEIGHT PHOSPHOTYROSINE PROTEIN PHOSPHATASE"/>
    <property type="match status" value="1"/>
</dbReference>
<dbReference type="Proteomes" id="UP000000784">
    <property type="component" value="Chromosome"/>
</dbReference>
<evidence type="ECO:0000256" key="4">
    <source>
        <dbReference type="ARBA" id="ARBA00022912"/>
    </source>
</evidence>
<reference evidence="7 8" key="1">
    <citation type="journal article" date="2004" name="Appl. Environ. Microbiol.">
        <title>Mineralization of individual congeners of linear alkylbenzenesulfonate by defined pairs of heterotrophic bacteria.</title>
        <authorList>
            <person name="Schleheck D."/>
            <person name="Knepper T.P."/>
            <person name="Fischer K."/>
            <person name="Cook A.M."/>
        </authorList>
    </citation>
    <scope>NUCLEOTIDE SEQUENCE [LARGE SCALE GENOMIC DNA]</scope>
    <source>
        <strain evidence="8">DSM 14801 / SPH-1</strain>
    </source>
</reference>
<keyword evidence="3" id="KW-0378">Hydrolase</keyword>
<dbReference type="eggNOG" id="COG0394">
    <property type="taxonomic scope" value="Bacteria"/>
</dbReference>
<dbReference type="InterPro" id="IPR036196">
    <property type="entry name" value="Ptyr_pPase_sf"/>
</dbReference>
<dbReference type="EC" id="3.1.3.48" evidence="2"/>
<dbReference type="AlphaFoldDB" id="A9BT76"/>
<dbReference type="CDD" id="cd16343">
    <property type="entry name" value="LMWPTP"/>
    <property type="match status" value="1"/>
</dbReference>
<dbReference type="GO" id="GO:0004725">
    <property type="term" value="F:protein tyrosine phosphatase activity"/>
    <property type="evidence" value="ECO:0007669"/>
    <property type="project" value="UniProtKB-EC"/>
</dbReference>
<gene>
    <name evidence="7" type="ordered locus">Daci_2001</name>
</gene>
<dbReference type="SMART" id="SM00226">
    <property type="entry name" value="LMWPc"/>
    <property type="match status" value="1"/>
</dbReference>
<evidence type="ECO:0000313" key="7">
    <source>
        <dbReference type="EMBL" id="ABX34641.1"/>
    </source>
</evidence>
<dbReference type="PRINTS" id="PR00719">
    <property type="entry name" value="LMWPTPASE"/>
</dbReference>
<dbReference type="STRING" id="398578.Daci_2001"/>
<dbReference type="PANTHER" id="PTHR11717">
    <property type="entry name" value="LOW MOLECULAR WEIGHT PROTEIN TYROSINE PHOSPHATASE"/>
    <property type="match status" value="1"/>
</dbReference>
<dbReference type="Pfam" id="PF01451">
    <property type="entry name" value="LMWPc"/>
    <property type="match status" value="1"/>
</dbReference>
<dbReference type="SUPFAM" id="SSF52788">
    <property type="entry name" value="Phosphotyrosine protein phosphatases I"/>
    <property type="match status" value="1"/>
</dbReference>
<organism evidence="7 8">
    <name type="scientific">Delftia acidovorans (strain DSM 14801 / SPH-1)</name>
    <dbReference type="NCBI Taxonomy" id="398578"/>
    <lineage>
        <taxon>Bacteria</taxon>
        <taxon>Pseudomonadati</taxon>
        <taxon>Pseudomonadota</taxon>
        <taxon>Betaproteobacteria</taxon>
        <taxon>Burkholderiales</taxon>
        <taxon>Comamonadaceae</taxon>
        <taxon>Delftia</taxon>
    </lineage>
</organism>
<dbReference type="EMBL" id="CP000884">
    <property type="protein sequence ID" value="ABX34641.1"/>
    <property type="molecule type" value="Genomic_DNA"/>
</dbReference>
<evidence type="ECO:0000256" key="3">
    <source>
        <dbReference type="ARBA" id="ARBA00022801"/>
    </source>
</evidence>
<dbReference type="InterPro" id="IPR023485">
    <property type="entry name" value="Ptyr_pPase"/>
</dbReference>
<name>A9BT76_DELAS</name>
<keyword evidence="8" id="KW-1185">Reference proteome</keyword>
<dbReference type="FunFam" id="3.40.50.2300:FF:000113">
    <property type="entry name" value="Low molecular weight protein-tyrosine-phosphatase"/>
    <property type="match status" value="1"/>
</dbReference>
<protein>
    <recommendedName>
        <fullName evidence="2">protein-tyrosine-phosphatase</fullName>
        <ecNumber evidence="2">3.1.3.48</ecNumber>
    </recommendedName>
</protein>
<sequence>MEQIREQSAGSRPATKRKRILMVCTGNICRSPTAHGVLEKMVADAGLADRIEVDSAGTHDYHVGEAPDRRSQAHAARRGYDLSQQRARQLRAEDFTAFDQVLVMDGANESAARRICPESEWHRVQRLTDFCTEHSAREVPDPYYGGDRGFEDVLDLVEDACAGLLATLGMAPRKG</sequence>
<dbReference type="Gene3D" id="3.40.50.2300">
    <property type="match status" value="1"/>
</dbReference>
<feature type="active site" description="Proton donor" evidence="5">
    <location>
        <position position="141"/>
    </location>
</feature>
<evidence type="ECO:0000313" key="8">
    <source>
        <dbReference type="Proteomes" id="UP000000784"/>
    </source>
</evidence>
<evidence type="ECO:0000256" key="2">
    <source>
        <dbReference type="ARBA" id="ARBA00013064"/>
    </source>
</evidence>
<proteinExistence type="inferred from homology"/>
<keyword evidence="4" id="KW-0904">Protein phosphatase</keyword>
<evidence type="ECO:0000259" key="6">
    <source>
        <dbReference type="SMART" id="SM00226"/>
    </source>
</evidence>
<feature type="active site" evidence="5">
    <location>
        <position position="30"/>
    </location>
</feature>
<evidence type="ECO:0000256" key="5">
    <source>
        <dbReference type="PIRSR" id="PIRSR617867-1"/>
    </source>
</evidence>
<dbReference type="InterPro" id="IPR017867">
    <property type="entry name" value="Tyr_phospatase_low_mol_wt"/>
</dbReference>